<accession>A0A6A4GPF2</accession>
<keyword evidence="1" id="KW-0812">Transmembrane</keyword>
<evidence type="ECO:0000259" key="2">
    <source>
        <dbReference type="Pfam" id="PF20152"/>
    </source>
</evidence>
<evidence type="ECO:0000313" key="3">
    <source>
        <dbReference type="EMBL" id="KAE9387115.1"/>
    </source>
</evidence>
<organism evidence="3 4">
    <name type="scientific">Gymnopus androsaceus JB14</name>
    <dbReference type="NCBI Taxonomy" id="1447944"/>
    <lineage>
        <taxon>Eukaryota</taxon>
        <taxon>Fungi</taxon>
        <taxon>Dikarya</taxon>
        <taxon>Basidiomycota</taxon>
        <taxon>Agaricomycotina</taxon>
        <taxon>Agaricomycetes</taxon>
        <taxon>Agaricomycetidae</taxon>
        <taxon>Agaricales</taxon>
        <taxon>Marasmiineae</taxon>
        <taxon>Omphalotaceae</taxon>
        <taxon>Gymnopus</taxon>
    </lineage>
</organism>
<keyword evidence="4" id="KW-1185">Reference proteome</keyword>
<feature type="transmembrane region" description="Helical" evidence="1">
    <location>
        <begin position="17"/>
        <end position="36"/>
    </location>
</feature>
<dbReference type="EMBL" id="ML769822">
    <property type="protein sequence ID" value="KAE9387115.1"/>
    <property type="molecule type" value="Genomic_DNA"/>
</dbReference>
<keyword evidence="1" id="KW-1133">Transmembrane helix</keyword>
<dbReference type="AlphaFoldDB" id="A0A6A4GPF2"/>
<feature type="transmembrane region" description="Helical" evidence="1">
    <location>
        <begin position="56"/>
        <end position="77"/>
    </location>
</feature>
<name>A0A6A4GPF2_9AGAR</name>
<dbReference type="Proteomes" id="UP000799118">
    <property type="component" value="Unassembled WGS sequence"/>
</dbReference>
<reference evidence="3" key="1">
    <citation type="journal article" date="2019" name="Environ. Microbiol.">
        <title>Fungal ecological strategies reflected in gene transcription - a case study of two litter decomposers.</title>
        <authorList>
            <person name="Barbi F."/>
            <person name="Kohler A."/>
            <person name="Barry K."/>
            <person name="Baskaran P."/>
            <person name="Daum C."/>
            <person name="Fauchery L."/>
            <person name="Ihrmark K."/>
            <person name="Kuo A."/>
            <person name="LaButti K."/>
            <person name="Lipzen A."/>
            <person name="Morin E."/>
            <person name="Grigoriev I.V."/>
            <person name="Henrissat B."/>
            <person name="Lindahl B."/>
            <person name="Martin F."/>
        </authorList>
    </citation>
    <scope>NUCLEOTIDE SEQUENCE</scope>
    <source>
        <strain evidence="3">JB14</strain>
    </source>
</reference>
<feature type="transmembrane region" description="Helical" evidence="1">
    <location>
        <begin position="89"/>
        <end position="111"/>
    </location>
</feature>
<dbReference type="OrthoDB" id="2792702at2759"/>
<evidence type="ECO:0000313" key="4">
    <source>
        <dbReference type="Proteomes" id="UP000799118"/>
    </source>
</evidence>
<gene>
    <name evidence="3" type="ORF">BT96DRAFT_948609</name>
</gene>
<proteinExistence type="predicted"/>
<sequence length="133" mass="15004">MAQLYFIQKIYILQKNMFIIVPTTILAVSAWGTLLIQNHNLNLGDLQNPTVVKIDIAQKISSTLVEVLIAGFMCHFFRSMQTGLRSTDTMIKCLVIFAASRGLLLSIFQILDTVVYFASSNKPIWVSFHYMVG</sequence>
<protein>
    <recommendedName>
        <fullName evidence="2">DUF6534 domain-containing protein</fullName>
    </recommendedName>
</protein>
<evidence type="ECO:0000256" key="1">
    <source>
        <dbReference type="SAM" id="Phobius"/>
    </source>
</evidence>
<feature type="domain" description="DUF6534" evidence="2">
    <location>
        <begin position="62"/>
        <end position="131"/>
    </location>
</feature>
<keyword evidence="1" id="KW-0472">Membrane</keyword>
<dbReference type="InterPro" id="IPR045339">
    <property type="entry name" value="DUF6534"/>
</dbReference>
<dbReference type="Pfam" id="PF20152">
    <property type="entry name" value="DUF6534"/>
    <property type="match status" value="1"/>
</dbReference>